<dbReference type="FunFam" id="1.20.1250.20:FF:000489">
    <property type="entry name" value="MFS general substrate transporter"/>
    <property type="match status" value="1"/>
</dbReference>
<dbReference type="EMBL" id="KN832884">
    <property type="protein sequence ID" value="KIM96374.1"/>
    <property type="molecule type" value="Genomic_DNA"/>
</dbReference>
<evidence type="ECO:0000256" key="9">
    <source>
        <dbReference type="SAM" id="MobiDB-lite"/>
    </source>
</evidence>
<feature type="transmembrane region" description="Helical" evidence="10">
    <location>
        <begin position="293"/>
        <end position="315"/>
    </location>
</feature>
<keyword evidence="8" id="KW-0325">Glycoprotein</keyword>
<dbReference type="GO" id="GO:0005886">
    <property type="term" value="C:plasma membrane"/>
    <property type="evidence" value="ECO:0007669"/>
    <property type="project" value="UniProtKB-SubCell"/>
</dbReference>
<dbReference type="GO" id="GO:0022857">
    <property type="term" value="F:transmembrane transporter activity"/>
    <property type="evidence" value="ECO:0007669"/>
    <property type="project" value="InterPro"/>
</dbReference>
<evidence type="ECO:0000256" key="2">
    <source>
        <dbReference type="ARBA" id="ARBA00007520"/>
    </source>
</evidence>
<keyword evidence="3" id="KW-0813">Transport</keyword>
<evidence type="ECO:0000256" key="4">
    <source>
        <dbReference type="ARBA" id="ARBA00022475"/>
    </source>
</evidence>
<feature type="transmembrane region" description="Helical" evidence="10">
    <location>
        <begin position="491"/>
        <end position="509"/>
    </location>
</feature>
<feature type="transmembrane region" description="Helical" evidence="10">
    <location>
        <begin position="154"/>
        <end position="176"/>
    </location>
</feature>
<protein>
    <recommendedName>
        <fullName evidence="11">Major facilitator superfamily (MFS) profile domain-containing protein</fullName>
    </recommendedName>
</protein>
<accession>A0A0C3GYW8</accession>
<feature type="domain" description="Major facilitator superfamily (MFS) profile" evidence="11">
    <location>
        <begin position="29"/>
        <end position="514"/>
    </location>
</feature>
<feature type="compositionally biased region" description="Polar residues" evidence="9">
    <location>
        <begin position="540"/>
        <end position="553"/>
    </location>
</feature>
<keyword evidence="4" id="KW-1003">Cell membrane</keyword>
<comment type="subcellular location">
    <subcellularLocation>
        <location evidence="1">Cell membrane</location>
        <topology evidence="1">Multi-pass membrane protein</topology>
    </subcellularLocation>
</comment>
<dbReference type="HOGENOM" id="CLU_000960_22_1_1"/>
<evidence type="ECO:0000259" key="11">
    <source>
        <dbReference type="PROSITE" id="PS50850"/>
    </source>
</evidence>
<dbReference type="CDD" id="cd17502">
    <property type="entry name" value="MFS_Azr1_MDR_like"/>
    <property type="match status" value="1"/>
</dbReference>
<evidence type="ECO:0000256" key="5">
    <source>
        <dbReference type="ARBA" id="ARBA00022692"/>
    </source>
</evidence>
<dbReference type="InParanoid" id="A0A0C3GYW8"/>
<evidence type="ECO:0000256" key="3">
    <source>
        <dbReference type="ARBA" id="ARBA00022448"/>
    </source>
</evidence>
<dbReference type="PROSITE" id="PS50850">
    <property type="entry name" value="MFS"/>
    <property type="match status" value="1"/>
</dbReference>
<dbReference type="FunFam" id="1.20.1250.20:FF:000196">
    <property type="entry name" value="MFS toxin efflux pump (AflT)"/>
    <property type="match status" value="1"/>
</dbReference>
<dbReference type="AlphaFoldDB" id="A0A0C3GYW8"/>
<gene>
    <name evidence="12" type="ORF">OIDMADRAFT_170035</name>
</gene>
<comment type="similarity">
    <text evidence="2">Belongs to the major facilitator superfamily. TCR/Tet family.</text>
</comment>
<dbReference type="Proteomes" id="UP000054321">
    <property type="component" value="Unassembled WGS sequence"/>
</dbReference>
<evidence type="ECO:0000256" key="1">
    <source>
        <dbReference type="ARBA" id="ARBA00004651"/>
    </source>
</evidence>
<feature type="transmembrane region" description="Helical" evidence="10">
    <location>
        <begin position="253"/>
        <end position="272"/>
    </location>
</feature>
<dbReference type="Gene3D" id="1.20.1720.10">
    <property type="entry name" value="Multidrug resistance protein D"/>
    <property type="match status" value="1"/>
</dbReference>
<dbReference type="FunFam" id="1.20.1720.10:FF:000012">
    <property type="entry name" value="MFS toxin efflux pump (AflT)"/>
    <property type="match status" value="1"/>
</dbReference>
<evidence type="ECO:0000313" key="12">
    <source>
        <dbReference type="EMBL" id="KIM96374.1"/>
    </source>
</evidence>
<dbReference type="Gene3D" id="1.20.1250.20">
    <property type="entry name" value="MFS general substrate transporter like domains"/>
    <property type="match status" value="1"/>
</dbReference>
<dbReference type="FunCoup" id="A0A0C3GYW8">
    <property type="interactions" value="92"/>
</dbReference>
<feature type="transmembrane region" description="Helical" evidence="10">
    <location>
        <begin position="26"/>
        <end position="44"/>
    </location>
</feature>
<organism evidence="12 13">
    <name type="scientific">Oidiodendron maius (strain Zn)</name>
    <dbReference type="NCBI Taxonomy" id="913774"/>
    <lineage>
        <taxon>Eukaryota</taxon>
        <taxon>Fungi</taxon>
        <taxon>Dikarya</taxon>
        <taxon>Ascomycota</taxon>
        <taxon>Pezizomycotina</taxon>
        <taxon>Leotiomycetes</taxon>
        <taxon>Leotiomycetes incertae sedis</taxon>
        <taxon>Myxotrichaceae</taxon>
        <taxon>Oidiodendron</taxon>
    </lineage>
</organism>
<evidence type="ECO:0000256" key="6">
    <source>
        <dbReference type="ARBA" id="ARBA00022989"/>
    </source>
</evidence>
<keyword evidence="7 10" id="KW-0472">Membrane</keyword>
<keyword evidence="5 10" id="KW-0812">Transmembrane</keyword>
<dbReference type="SUPFAM" id="SSF103473">
    <property type="entry name" value="MFS general substrate transporter"/>
    <property type="match status" value="1"/>
</dbReference>
<evidence type="ECO:0000256" key="8">
    <source>
        <dbReference type="ARBA" id="ARBA00023180"/>
    </source>
</evidence>
<feature type="transmembrane region" description="Helical" evidence="10">
    <location>
        <begin position="94"/>
        <end position="113"/>
    </location>
</feature>
<reference evidence="13" key="2">
    <citation type="submission" date="2015-01" db="EMBL/GenBank/DDBJ databases">
        <title>Evolutionary Origins and Diversification of the Mycorrhizal Mutualists.</title>
        <authorList>
            <consortium name="DOE Joint Genome Institute"/>
            <consortium name="Mycorrhizal Genomics Consortium"/>
            <person name="Kohler A."/>
            <person name="Kuo A."/>
            <person name="Nagy L.G."/>
            <person name="Floudas D."/>
            <person name="Copeland A."/>
            <person name="Barry K.W."/>
            <person name="Cichocki N."/>
            <person name="Veneault-Fourrey C."/>
            <person name="LaButti K."/>
            <person name="Lindquist E.A."/>
            <person name="Lipzen A."/>
            <person name="Lundell T."/>
            <person name="Morin E."/>
            <person name="Murat C."/>
            <person name="Riley R."/>
            <person name="Ohm R."/>
            <person name="Sun H."/>
            <person name="Tunlid A."/>
            <person name="Henrissat B."/>
            <person name="Grigoriev I.V."/>
            <person name="Hibbett D.S."/>
            <person name="Martin F."/>
        </authorList>
    </citation>
    <scope>NUCLEOTIDE SEQUENCE [LARGE SCALE GENOMIC DNA]</scope>
    <source>
        <strain evidence="13">Zn</strain>
    </source>
</reference>
<dbReference type="InterPro" id="IPR011701">
    <property type="entry name" value="MFS"/>
</dbReference>
<dbReference type="Pfam" id="PF07690">
    <property type="entry name" value="MFS_1"/>
    <property type="match status" value="1"/>
</dbReference>
<dbReference type="PANTHER" id="PTHR23501:SF201">
    <property type="entry name" value="MFS AFLATOXIN EFFLUX PUMP"/>
    <property type="match status" value="1"/>
</dbReference>
<evidence type="ECO:0000256" key="10">
    <source>
        <dbReference type="SAM" id="Phobius"/>
    </source>
</evidence>
<dbReference type="InterPro" id="IPR020846">
    <property type="entry name" value="MFS_dom"/>
</dbReference>
<name>A0A0C3GYW8_OIDMZ</name>
<keyword evidence="13" id="KW-1185">Reference proteome</keyword>
<feature type="transmembrane region" description="Helical" evidence="10">
    <location>
        <begin position="182"/>
        <end position="202"/>
    </location>
</feature>
<dbReference type="PANTHER" id="PTHR23501">
    <property type="entry name" value="MAJOR FACILITATOR SUPERFAMILY"/>
    <property type="match status" value="1"/>
</dbReference>
<keyword evidence="6 10" id="KW-1133">Transmembrane helix</keyword>
<feature type="transmembrane region" description="Helical" evidence="10">
    <location>
        <begin position="223"/>
        <end position="241"/>
    </location>
</feature>
<feature type="transmembrane region" description="Helical" evidence="10">
    <location>
        <begin position="327"/>
        <end position="345"/>
    </location>
</feature>
<proteinExistence type="inferred from homology"/>
<dbReference type="InterPro" id="IPR036259">
    <property type="entry name" value="MFS_trans_sf"/>
</dbReference>
<sequence>MDVEKAPPIAPVKSNDEDEFPTFKKLVVILIAIYLCMFIVALDRTILGTAIPKITDDFHDITDVGWYGSAYLLTACAFQLIYGRIYTFYSAKNVLLGAIIIFEVGSAVCGAAPNSNAFIVGRAIAGLGSAGIFAGCVIIMVLSIPLHKRPMYQGLFGAIFGVASVAGPLVGGAFTTKVSWRWCFYINLPIGGVVFVVLLFILSTPPSKNTDTLKEQIMKLDPLGTIVFLPGIVCLLLALQWGGTTYSWDNARIIVLFILGGILIGIFIYIQFRMGELATVPIRIISQRSVASGAFFSGILPGSMMVIIYYLPIWFQAIKGVSAVKSGINTIPLVLSLVAASIIAGQLTGRTGYYVPQLLVCSVIISIGAGLLTTFQVDTDHQKYIGYQVLYGLGLGCGMQQPSMAAQTCLSKKDVMTGVALMFFFQGLGGSIWLSVGEVVFTNSLVKYLQGVPGVTAEEIVHTGATDLRSIVEPQFLDAVLVAYNKAIRNTLYIAAATAAVTIFSGLTMEWKNLKGLKQGGPSGGEKDVQVQENGVVSSNVAENPATVMTDSKTVAPDLTEAESVERKSADTAVAQDSKAGNLPGSATKE</sequence>
<evidence type="ECO:0000313" key="13">
    <source>
        <dbReference type="Proteomes" id="UP000054321"/>
    </source>
</evidence>
<feature type="transmembrane region" description="Helical" evidence="10">
    <location>
        <begin position="415"/>
        <end position="436"/>
    </location>
</feature>
<dbReference type="OrthoDB" id="10021397at2759"/>
<reference evidence="12 13" key="1">
    <citation type="submission" date="2014-04" db="EMBL/GenBank/DDBJ databases">
        <authorList>
            <consortium name="DOE Joint Genome Institute"/>
            <person name="Kuo A."/>
            <person name="Martino E."/>
            <person name="Perotto S."/>
            <person name="Kohler A."/>
            <person name="Nagy L.G."/>
            <person name="Floudas D."/>
            <person name="Copeland A."/>
            <person name="Barry K.W."/>
            <person name="Cichocki N."/>
            <person name="Veneault-Fourrey C."/>
            <person name="LaButti K."/>
            <person name="Lindquist E.A."/>
            <person name="Lipzen A."/>
            <person name="Lundell T."/>
            <person name="Morin E."/>
            <person name="Murat C."/>
            <person name="Sun H."/>
            <person name="Tunlid A."/>
            <person name="Henrissat B."/>
            <person name="Grigoriev I.V."/>
            <person name="Hibbett D.S."/>
            <person name="Martin F."/>
            <person name="Nordberg H.P."/>
            <person name="Cantor M.N."/>
            <person name="Hua S.X."/>
        </authorList>
    </citation>
    <scope>NUCLEOTIDE SEQUENCE [LARGE SCALE GENOMIC DNA]</scope>
    <source>
        <strain evidence="12 13">Zn</strain>
    </source>
</reference>
<feature type="transmembrane region" description="Helical" evidence="10">
    <location>
        <begin position="64"/>
        <end position="82"/>
    </location>
</feature>
<feature type="transmembrane region" description="Helical" evidence="10">
    <location>
        <begin position="352"/>
        <end position="372"/>
    </location>
</feature>
<feature type="region of interest" description="Disordered" evidence="9">
    <location>
        <begin position="540"/>
        <end position="590"/>
    </location>
</feature>
<evidence type="ECO:0000256" key="7">
    <source>
        <dbReference type="ARBA" id="ARBA00023136"/>
    </source>
</evidence>
<feature type="transmembrane region" description="Helical" evidence="10">
    <location>
        <begin position="119"/>
        <end position="142"/>
    </location>
</feature>